<name>A0ABX7PIX4_9ACTN</name>
<feature type="domain" description="DUF4132" evidence="1">
    <location>
        <begin position="989"/>
        <end position="1173"/>
    </location>
</feature>
<dbReference type="EMBL" id="CP022295">
    <property type="protein sequence ID" value="QSR25865.1"/>
    <property type="molecule type" value="Genomic_DNA"/>
</dbReference>
<proteinExistence type="predicted"/>
<organism evidence="2 3">
    <name type="scientific">Nocardioides aromaticivorans</name>
    <dbReference type="NCBI Taxonomy" id="200618"/>
    <lineage>
        <taxon>Bacteria</taxon>
        <taxon>Bacillati</taxon>
        <taxon>Actinomycetota</taxon>
        <taxon>Actinomycetes</taxon>
        <taxon>Propionibacteriales</taxon>
        <taxon>Nocardioidaceae</taxon>
        <taxon>Nocardioides</taxon>
    </lineage>
</organism>
<reference evidence="2 3" key="1">
    <citation type="submission" date="2017-06" db="EMBL/GenBank/DDBJ databases">
        <title>Complete Genome Sequence of the Soil Carbazole-Degrading Bacterium Nocardioides aromaticivorans IC177.</title>
        <authorList>
            <person name="Vejarano F."/>
            <person name="Suzuki-Minakuchi C."/>
            <person name="Ohtsubo Y."/>
            <person name="Tsuda M."/>
            <person name="Okada K."/>
            <person name="Nojiri H."/>
        </authorList>
    </citation>
    <scope>NUCLEOTIDE SEQUENCE [LARGE SCALE GENOMIC DNA]</scope>
    <source>
        <strain evidence="2 3">IC177</strain>
    </source>
</reference>
<dbReference type="Pfam" id="PF13569">
    <property type="entry name" value="DUF4132"/>
    <property type="match status" value="1"/>
</dbReference>
<protein>
    <recommendedName>
        <fullName evidence="1">DUF4132 domain-containing protein</fullName>
    </recommendedName>
</protein>
<gene>
    <name evidence="2" type="ORF">CFH99_09540</name>
</gene>
<evidence type="ECO:0000259" key="1">
    <source>
        <dbReference type="Pfam" id="PF13569"/>
    </source>
</evidence>
<dbReference type="Proteomes" id="UP000662818">
    <property type="component" value="Chromosome"/>
</dbReference>
<evidence type="ECO:0000313" key="3">
    <source>
        <dbReference type="Proteomes" id="UP000662818"/>
    </source>
</evidence>
<keyword evidence="3" id="KW-1185">Reference proteome</keyword>
<sequence>MALRYPGRVGPHRRMWLARLRDGTAEAGLPFAASVADEWRSRVVRWFGGQTRSDGPIGEVGLPAGVPASWAKELSGAFARLAREDPGLAGSLVSFVLSGTPEDAPGRVVAHVQQVKQTRYDTVDVEPEPLLAVAAGLGTVPVPVAVRAVAAVSLLEGWWRNSDELVTVEWLDGFLLHLIHAEGRVPGRRAADVAAARAQRAPLPLHAEVVEAMLAATGNDPSLVVAAAFKAADHYYGHHDVRDAAIRLTGYDGAVRRHTAELRPLLRSGTASVDDRLAGLEALALTTDETAAGFAEEIAACLTTTSTKVEKAARPFLDRLATALDLPLRALATGGNPGERSKALSVLHDRGDETVRAWCESTAAGDRAASVRSLVDQWSRRDEVATSPQRGSVPEPVLAEIPVVDWRTEVTPELRRLLHDAVQQANEDLATSGQRYRYADGDQRPIDPAVVDALLDDLTAGRKPTTSVRALRHSFHSHQRHRLWTELRMRRQALQSEPLLLLALLDLCGELVGDYHPALDHDAITMLNELSDGQRPTPLLLAAAIDDLGHAGARVVFNAWGHSWSPYGQALPDEDWAPFVLAHLDLVIAELQSSSRDYWLDDDLGYRAARVLPTLPAPLVEVLVELALGSRKKEHRPAQEVLAAVPGIEERAIAALADAKAEKRAVAAAWLARLKVPSALSALEEAVRKEGNDLAHGALLDALEALGQPVERYLDRDDLLAKAAKLVAKPLPAALAWFPWAGLPAVHWADSGKLVDDAILRWLLVQATKARSPEPNAVLRRYCAMFEPRDRAAFGQYVLEAWIAEDLRPIDLAEARERAASEAHWAVQYPGPVHGMTVEQATAILLPRVARTPAGSAIAAKGVLAVVAACAGQPAVPVTERYLRDWYGQRAAQGRALIQMLAWIDDPSATQLVLAVGSRFRTKSFQEEATRQAAALAERKGWTMSELADRTVPTAGLDDAGVLELSYGERAFTARLLPDLTLDLVGPEGKPVKTLPAPRQTDDETLAKEARKTLAATKKELKSVAAGQTERLYEALCTGRTWTTDVWSTYLHGHPVLGRLVSRLAWMATAPDGTLTVFRPLDDGTLTDVDDEPVLLGPDDTVAIAHDTAVAPEVAAAWLEHFADYEVAPLFVQFGKERYVLPEDRRTETEIVDFRGHLVEAFKLRGRANKLGYTRGAAEDGGVFMTYEKRFPALGVTTVVEFTGNSLPEENRVVALLSLHFERITPQGRGMTVPLGDLPAVLLSEAYGDLTSLAAQGGGFDPDWEKKSQW</sequence>
<accession>A0ABX7PIX4</accession>
<evidence type="ECO:0000313" key="2">
    <source>
        <dbReference type="EMBL" id="QSR25865.1"/>
    </source>
</evidence>
<dbReference type="InterPro" id="IPR025406">
    <property type="entry name" value="DUF4132"/>
</dbReference>